<dbReference type="Gene3D" id="3.40.250.10">
    <property type="entry name" value="Rhodanese-like domain"/>
    <property type="match status" value="1"/>
</dbReference>
<dbReference type="PANTHER" id="PTHR43031">
    <property type="entry name" value="FAD-DEPENDENT OXIDOREDUCTASE"/>
    <property type="match status" value="1"/>
</dbReference>
<dbReference type="HOGENOM" id="CLU_089574_13_3_12"/>
<evidence type="ECO:0000259" key="1">
    <source>
        <dbReference type="PROSITE" id="PS50206"/>
    </source>
</evidence>
<gene>
    <name evidence="2" type="ordered locus">LIC_10390</name>
</gene>
<protein>
    <recommendedName>
        <fullName evidence="1">Rhodanese domain-containing protein</fullName>
    </recommendedName>
</protein>
<reference evidence="2 3" key="1">
    <citation type="journal article" date="2004" name="J. Bacteriol.">
        <title>Comparative genomics of two Leptospira interrogans serovars reveals novel insights into physiology and pathogenesis.</title>
        <authorList>
            <person name="Nascimento A.L."/>
            <person name="Ko A.I."/>
            <person name="Martins E.A."/>
            <person name="Monteiro-Vitorello C.B."/>
            <person name="Ho P.L."/>
            <person name="Haake D.A."/>
            <person name="Verjovski-Almeida S."/>
            <person name="Hartskeerl R.A."/>
            <person name="Marques M.V."/>
            <person name="Oliveira M.C."/>
            <person name="Menck C.F."/>
            <person name="Leite L.C."/>
            <person name="Carrer H."/>
            <person name="Coutinho L.L."/>
            <person name="Degrave W.M."/>
            <person name="Dellagostin O.A."/>
            <person name="El-Dorry H."/>
            <person name="Ferro E.S."/>
            <person name="Ferro M.I."/>
            <person name="Furlan L.R."/>
            <person name="Gamberini M."/>
            <person name="Giglioti E.A."/>
            <person name="Goes-Neto A."/>
            <person name="Goldman G.H."/>
            <person name="Goldman M.H."/>
            <person name="Harakava R."/>
            <person name="Jeronimo S.M."/>
            <person name="Junqueira-De-Azevedo I.L."/>
            <person name="Kimura E.T."/>
            <person name="Kuramae E.E."/>
            <person name="Lemos E.G."/>
            <person name="Lemos M.V."/>
            <person name="Marino C.L."/>
            <person name="Nunes L.R."/>
            <person name="De Oliveira R.C."/>
            <person name="Pereira G.G."/>
            <person name="Reis M.S."/>
            <person name="Schriefer A."/>
            <person name="Siqueira W.J."/>
            <person name="Sommer P."/>
            <person name="Tsai S.M."/>
            <person name="Simpson A.J."/>
            <person name="Ferro J.A."/>
            <person name="Camargo L.E."/>
            <person name="Kitajima J.P."/>
            <person name="Setubal J.C."/>
            <person name="Van Sluys M.A."/>
        </authorList>
    </citation>
    <scope>NUCLEOTIDE SEQUENCE [LARGE SCALE GENOMIC DNA]</scope>
    <source>
        <strain evidence="2 3">Fiocruz L1-130</strain>
    </source>
</reference>
<evidence type="ECO:0000313" key="2">
    <source>
        <dbReference type="EMBL" id="AAS69013.1"/>
    </source>
</evidence>
<dbReference type="Proteomes" id="UP000007037">
    <property type="component" value="Chromosome I"/>
</dbReference>
<name>Q72VB1_LEPIC</name>
<dbReference type="PROSITE" id="PS50206">
    <property type="entry name" value="RHODANESE_3"/>
    <property type="match status" value="1"/>
</dbReference>
<dbReference type="KEGG" id="lic:LIC_10390"/>
<dbReference type="SUPFAM" id="SSF52821">
    <property type="entry name" value="Rhodanese/Cell cycle control phosphatase"/>
    <property type="match status" value="1"/>
</dbReference>
<dbReference type="PANTHER" id="PTHR43031:SF1">
    <property type="entry name" value="PYRIDINE NUCLEOTIDE-DISULPHIDE OXIDOREDUCTASE"/>
    <property type="match status" value="1"/>
</dbReference>
<dbReference type="EMBL" id="AE016823">
    <property type="protein sequence ID" value="AAS69013.1"/>
    <property type="molecule type" value="Genomic_DNA"/>
</dbReference>
<dbReference type="InterPro" id="IPR050229">
    <property type="entry name" value="GlpE_sulfurtransferase"/>
</dbReference>
<dbReference type="InterPro" id="IPR001763">
    <property type="entry name" value="Rhodanese-like_dom"/>
</dbReference>
<evidence type="ECO:0000313" key="3">
    <source>
        <dbReference type="Proteomes" id="UP000007037"/>
    </source>
</evidence>
<proteinExistence type="predicted"/>
<accession>Q72VB1</accession>
<feature type="domain" description="Rhodanese" evidence="1">
    <location>
        <begin position="18"/>
        <end position="111"/>
    </location>
</feature>
<organism evidence="2 3">
    <name type="scientific">Leptospira interrogans serogroup Icterohaemorrhagiae serovar copenhageni (strain Fiocruz L1-130)</name>
    <dbReference type="NCBI Taxonomy" id="267671"/>
    <lineage>
        <taxon>Bacteria</taxon>
        <taxon>Pseudomonadati</taxon>
        <taxon>Spirochaetota</taxon>
        <taxon>Spirochaetia</taxon>
        <taxon>Leptospirales</taxon>
        <taxon>Leptospiraceae</taxon>
        <taxon>Leptospira</taxon>
    </lineage>
</organism>
<dbReference type="Pfam" id="PF00581">
    <property type="entry name" value="Rhodanese"/>
    <property type="match status" value="1"/>
</dbReference>
<dbReference type="AlphaFoldDB" id="Q72VB1"/>
<dbReference type="SMART" id="SM00450">
    <property type="entry name" value="RHOD"/>
    <property type="match status" value="1"/>
</dbReference>
<sequence length="113" mass="12640">MYMTPKELKSRLDLRKTAKDSFYLLDVRNPNEVDICTIEGTDLLIPVGELSNRLSEIDSWKQSGKDVIVYCRSGGRSAMACGMLKQSGFSKVHNVEGGILLYSDEVDSSIIKY</sequence>
<dbReference type="InterPro" id="IPR036873">
    <property type="entry name" value="Rhodanese-like_dom_sf"/>
</dbReference>